<dbReference type="PROSITE" id="PS00122">
    <property type="entry name" value="CARBOXYLESTERASE_B_1"/>
    <property type="match status" value="1"/>
</dbReference>
<evidence type="ECO:0000256" key="6">
    <source>
        <dbReference type="RuleBase" id="RU361235"/>
    </source>
</evidence>
<dbReference type="Gene3D" id="3.40.50.1820">
    <property type="entry name" value="alpha/beta hydrolase"/>
    <property type="match status" value="1"/>
</dbReference>
<accession>A0AAW1U7U6</accession>
<evidence type="ECO:0000259" key="8">
    <source>
        <dbReference type="Pfam" id="PF00135"/>
    </source>
</evidence>
<reference evidence="9 10" key="1">
    <citation type="submission" date="2023-03" db="EMBL/GenBank/DDBJ databases">
        <title>Genome insight into feeding habits of ladybird beetles.</title>
        <authorList>
            <person name="Li H.-S."/>
            <person name="Huang Y.-H."/>
            <person name="Pang H."/>
        </authorList>
    </citation>
    <scope>NUCLEOTIDE SEQUENCE [LARGE SCALE GENOMIC DNA]</scope>
    <source>
        <strain evidence="9">SYSU_2023b</strain>
        <tissue evidence="9">Whole body</tissue>
    </source>
</reference>
<dbReference type="Proteomes" id="UP001431783">
    <property type="component" value="Unassembled WGS sequence"/>
</dbReference>
<keyword evidence="7" id="KW-0732">Signal</keyword>
<dbReference type="EMBL" id="JARQZJ010000061">
    <property type="protein sequence ID" value="KAK9878974.1"/>
    <property type="molecule type" value="Genomic_DNA"/>
</dbReference>
<dbReference type="PANTHER" id="PTHR43142">
    <property type="entry name" value="CARBOXYLIC ESTER HYDROLASE"/>
    <property type="match status" value="1"/>
</dbReference>
<keyword evidence="2" id="KW-0719">Serine esterase</keyword>
<dbReference type="InterPro" id="IPR029058">
    <property type="entry name" value="AB_hydrolase_fold"/>
</dbReference>
<feature type="signal peptide" evidence="7">
    <location>
        <begin position="1"/>
        <end position="15"/>
    </location>
</feature>
<evidence type="ECO:0000256" key="5">
    <source>
        <dbReference type="ARBA" id="ARBA00023180"/>
    </source>
</evidence>
<protein>
    <recommendedName>
        <fullName evidence="6">Carboxylic ester hydrolase</fullName>
        <ecNumber evidence="6">3.1.1.-</ecNumber>
    </recommendedName>
</protein>
<comment type="caution">
    <text evidence="9">The sequence shown here is derived from an EMBL/GenBank/DDBJ whole genome shotgun (WGS) entry which is preliminary data.</text>
</comment>
<dbReference type="InterPro" id="IPR002018">
    <property type="entry name" value="CarbesteraseB"/>
</dbReference>
<dbReference type="SUPFAM" id="SSF53474">
    <property type="entry name" value="alpha/beta-Hydrolases"/>
    <property type="match status" value="1"/>
</dbReference>
<keyword evidence="4" id="KW-1015">Disulfide bond</keyword>
<evidence type="ECO:0000256" key="7">
    <source>
        <dbReference type="SAM" id="SignalP"/>
    </source>
</evidence>
<sequence length="562" mass="63537">MWLIFILLGIGSVHPELILQIKNGKILGQTMSTINNKTFNAFQGIPFAKPPIGDLRFKVPQKPDNWDGVLDDRNAKKMCVQATSTESPTEDEDCLYLNVYTPQSAINSTNVSLPVMVYIHGGAFLHGSASIDRFGPFYLMDYDIIVVVIQYRLGFYGFFSTGDLTCPGNNGFKDQQMALKWVQENIHYFGGDSDKVTIYGESAGAGSVGFQLLGPNSKGLFRGAIQSSGSSLSIWALQNNPKSIAYKFASHINSTINENNTSTEELMEFLKTIKKTHIKKASIDLFGDDMNQNMWNLQKGFGFMGVIEPEHEDAFLTQKAFQLFSTGKFNVVPTLIGFNSEEALFLSQDKHLPEKMETFDKHNELFVPYNMHLNDPVVSKKVGDYIRKIYVKDGPIHKHFGACIKYFSDNNFCRSIIKQAQLQSKYTDVYLYELAYSGFMGRSGQKPVNVPGAGKVVHGEDLRYIFRKKTAAPISSYPEEDLTNMRRMLTLWTNFVKFLNPTPSREEITQNIIWPKVSSVDNKTVSLLIAETLEVQYDAKKIMVDEYNRLYESYAKHPITTY</sequence>
<proteinExistence type="inferred from homology"/>
<feature type="chain" id="PRO_5043430250" description="Carboxylic ester hydrolase" evidence="7">
    <location>
        <begin position="16"/>
        <end position="562"/>
    </location>
</feature>
<keyword evidence="10" id="KW-1185">Reference proteome</keyword>
<name>A0AAW1U7U6_9CUCU</name>
<evidence type="ECO:0000256" key="3">
    <source>
        <dbReference type="ARBA" id="ARBA00022801"/>
    </source>
</evidence>
<evidence type="ECO:0000256" key="4">
    <source>
        <dbReference type="ARBA" id="ARBA00023157"/>
    </source>
</evidence>
<gene>
    <name evidence="9" type="ORF">WA026_003793</name>
</gene>
<evidence type="ECO:0000313" key="9">
    <source>
        <dbReference type="EMBL" id="KAK9878974.1"/>
    </source>
</evidence>
<keyword evidence="5" id="KW-0325">Glycoprotein</keyword>
<dbReference type="InterPro" id="IPR019819">
    <property type="entry name" value="Carboxylesterase_B_CS"/>
</dbReference>
<organism evidence="9 10">
    <name type="scientific">Henosepilachna vigintioctopunctata</name>
    <dbReference type="NCBI Taxonomy" id="420089"/>
    <lineage>
        <taxon>Eukaryota</taxon>
        <taxon>Metazoa</taxon>
        <taxon>Ecdysozoa</taxon>
        <taxon>Arthropoda</taxon>
        <taxon>Hexapoda</taxon>
        <taxon>Insecta</taxon>
        <taxon>Pterygota</taxon>
        <taxon>Neoptera</taxon>
        <taxon>Endopterygota</taxon>
        <taxon>Coleoptera</taxon>
        <taxon>Polyphaga</taxon>
        <taxon>Cucujiformia</taxon>
        <taxon>Coccinelloidea</taxon>
        <taxon>Coccinellidae</taxon>
        <taxon>Epilachninae</taxon>
        <taxon>Epilachnini</taxon>
        <taxon>Henosepilachna</taxon>
    </lineage>
</organism>
<comment type="similarity">
    <text evidence="1 6">Belongs to the type-B carboxylesterase/lipase family.</text>
</comment>
<evidence type="ECO:0000313" key="10">
    <source>
        <dbReference type="Proteomes" id="UP001431783"/>
    </source>
</evidence>
<dbReference type="AlphaFoldDB" id="A0AAW1U7U6"/>
<evidence type="ECO:0000256" key="1">
    <source>
        <dbReference type="ARBA" id="ARBA00005964"/>
    </source>
</evidence>
<dbReference type="GO" id="GO:0052689">
    <property type="term" value="F:carboxylic ester hydrolase activity"/>
    <property type="evidence" value="ECO:0007669"/>
    <property type="project" value="UniProtKB-KW"/>
</dbReference>
<feature type="domain" description="Carboxylesterase type B" evidence="8">
    <location>
        <begin position="17"/>
        <end position="531"/>
    </location>
</feature>
<dbReference type="EC" id="3.1.1.-" evidence="6"/>
<evidence type="ECO:0000256" key="2">
    <source>
        <dbReference type="ARBA" id="ARBA00022487"/>
    </source>
</evidence>
<dbReference type="PANTHER" id="PTHR43142:SF1">
    <property type="entry name" value="CARBOXYLIC ESTER HYDROLASE"/>
    <property type="match status" value="1"/>
</dbReference>
<dbReference type="Pfam" id="PF00135">
    <property type="entry name" value="COesterase"/>
    <property type="match status" value="1"/>
</dbReference>
<keyword evidence="3 6" id="KW-0378">Hydrolase</keyword>
<dbReference type="InterPro" id="IPR019826">
    <property type="entry name" value="Carboxylesterase_B_AS"/>
</dbReference>
<dbReference type="PROSITE" id="PS00941">
    <property type="entry name" value="CARBOXYLESTERASE_B_2"/>
    <property type="match status" value="1"/>
</dbReference>